<dbReference type="CDD" id="cd07186">
    <property type="entry name" value="CofD_like"/>
    <property type="match status" value="1"/>
</dbReference>
<dbReference type="InterPro" id="IPR002882">
    <property type="entry name" value="CofD"/>
</dbReference>
<accession>A0A284VMJ3</accession>
<gene>
    <name evidence="3 4" type="primary">cofD</name>
    <name evidence="4" type="ORF">MNV_1850005</name>
</gene>
<keyword evidence="2 3" id="KW-0460">Magnesium</keyword>
<evidence type="ECO:0000256" key="2">
    <source>
        <dbReference type="ARBA" id="ARBA00022842"/>
    </source>
</evidence>
<dbReference type="Gene3D" id="1.10.8.240">
    <property type="entry name" value="CofD-like domain"/>
    <property type="match status" value="1"/>
</dbReference>
<comment type="cofactor">
    <cofactor evidence="3">
        <name>Mg(2+)</name>
        <dbReference type="ChEBI" id="CHEBI:18420"/>
    </cofactor>
</comment>
<comment type="catalytic activity">
    <reaction evidence="3">
        <text>(2S)-lactyl-2-diphospho-5'-guanosine + 7,8-didemethyl-8-hydroxy-5-deazariboflavin = oxidized coenzyme F420-0 + GMP + H(+)</text>
        <dbReference type="Rhea" id="RHEA:63444"/>
        <dbReference type="ChEBI" id="CHEBI:15378"/>
        <dbReference type="ChEBI" id="CHEBI:58115"/>
        <dbReference type="ChEBI" id="CHEBI:59435"/>
        <dbReference type="ChEBI" id="CHEBI:59904"/>
        <dbReference type="ChEBI" id="CHEBI:59907"/>
        <dbReference type="EC" id="2.7.8.28"/>
    </reaction>
</comment>
<dbReference type="PANTHER" id="PTHR43007:SF1">
    <property type="entry name" value="2-PHOSPHO-L-LACTATE TRANSFERASE"/>
    <property type="match status" value="1"/>
</dbReference>
<dbReference type="InterPro" id="IPR038136">
    <property type="entry name" value="CofD-like_dom_sf"/>
</dbReference>
<dbReference type="Pfam" id="PF01933">
    <property type="entry name" value="CofD"/>
    <property type="match status" value="1"/>
</dbReference>
<feature type="binding site" evidence="3">
    <location>
        <position position="48"/>
    </location>
    <ligand>
        <name>7,8-didemethyl-8-hydroxy-5-deazariboflavin</name>
        <dbReference type="ChEBI" id="CHEBI:59904"/>
    </ligand>
</feature>
<evidence type="ECO:0000256" key="1">
    <source>
        <dbReference type="ARBA" id="ARBA00022679"/>
    </source>
</evidence>
<comment type="function">
    <text evidence="3">Catalyzes the transfer of the 2-phospholactate moiety from (2S)-lactyl-2-diphospho-5'-guanosine to 7,8-didemethyl-8-hydroxy-5-deazariboflavin (FO) with the formation of oxidized coenzyme F420-0 and GMP.</text>
</comment>
<comment type="subunit">
    <text evidence="3">Homodimer.</text>
</comment>
<reference evidence="5" key="1">
    <citation type="submission" date="2017-06" db="EMBL/GenBank/DDBJ databases">
        <authorList>
            <person name="Cremers G."/>
        </authorList>
    </citation>
    <scope>NUCLEOTIDE SEQUENCE [LARGE SCALE GENOMIC DNA]</scope>
</reference>
<sequence length="304" mass="33157">MIVISGGTGTPKLLQGLRSLMPEEDITVIVNTAEDIMISGNLVSPDVDTVLYLFSGRLDDAKWWGVKNDTFHTFQALKKMGIDEKLMIGDMDRAAHIFRTALMRNGALLTEATEQLSSALGIKARILPMCDEKVDTMIDTPQGLMHFQDFWVGAHGEPDVLDVRIKNIGRAKPTNEVLGALDSEENVIIGPSNPITSIGPILALKGMRKKLSRKKVIAVSPIIGDSPVSGPAGKLMAAQGFPVSSCGVAEYYKKILDIMVIDRKDTADENDFPVRTVRYDTLMTSVEKSKALAENILGLFRDIG</sequence>
<proteinExistence type="inferred from homology"/>
<evidence type="ECO:0000313" key="5">
    <source>
        <dbReference type="Proteomes" id="UP000218615"/>
    </source>
</evidence>
<dbReference type="Proteomes" id="UP000218615">
    <property type="component" value="Unassembled WGS sequence"/>
</dbReference>
<comment type="similarity">
    <text evidence="3">Belongs to the CofD family.</text>
</comment>
<dbReference type="EC" id="2.7.8.28" evidence="3"/>
<dbReference type="OrthoDB" id="59563at2157"/>
<comment type="caution">
    <text evidence="3">Lacks conserved residue(s) required for the propagation of feature annotation.</text>
</comment>
<dbReference type="SUPFAM" id="SSF142338">
    <property type="entry name" value="CofD-like"/>
    <property type="match status" value="1"/>
</dbReference>
<dbReference type="GO" id="GO:0043743">
    <property type="term" value="F:LPPG:FO 2-phospho-L-lactate transferase activity"/>
    <property type="evidence" value="ECO:0007669"/>
    <property type="project" value="UniProtKB-EC"/>
</dbReference>
<dbReference type="RefSeq" id="WP_096204873.1">
    <property type="nucleotide sequence ID" value="NZ_FZMP01000096.1"/>
</dbReference>
<dbReference type="GO" id="GO:0000287">
    <property type="term" value="F:magnesium ion binding"/>
    <property type="evidence" value="ECO:0007669"/>
    <property type="project" value="InterPro"/>
</dbReference>
<evidence type="ECO:0000256" key="3">
    <source>
        <dbReference type="HAMAP-Rule" id="MF_01257"/>
    </source>
</evidence>
<comment type="pathway">
    <text evidence="3">Cofactor biosynthesis; coenzyme F420 biosynthesis.</text>
</comment>
<dbReference type="NCBIfam" id="TIGR01819">
    <property type="entry name" value="F420_cofD"/>
    <property type="match status" value="1"/>
</dbReference>
<dbReference type="PANTHER" id="PTHR43007">
    <property type="entry name" value="2-PHOSPHO-L-LACTATE TRANSFERASE"/>
    <property type="match status" value="1"/>
</dbReference>
<dbReference type="AlphaFoldDB" id="A0A284VMJ3"/>
<dbReference type="InterPro" id="IPR010115">
    <property type="entry name" value="FbiA/CofD"/>
</dbReference>
<keyword evidence="5" id="KW-1185">Reference proteome</keyword>
<keyword evidence="1 3" id="KW-0808">Transferase</keyword>
<evidence type="ECO:0000313" key="4">
    <source>
        <dbReference type="EMBL" id="SNQ60496.1"/>
    </source>
</evidence>
<dbReference type="EMBL" id="FZMP01000096">
    <property type="protein sequence ID" value="SNQ60496.1"/>
    <property type="molecule type" value="Genomic_DNA"/>
</dbReference>
<name>A0A284VMJ3_9EURY</name>
<protein>
    <recommendedName>
        <fullName evidence="3">2-phospho-L-lactate transferase</fullName>
        <ecNumber evidence="3">2.7.8.28</ecNumber>
    </recommendedName>
    <alternativeName>
        <fullName evidence="3">EPPG:FO PEP transferase</fullName>
    </alternativeName>
</protein>
<dbReference type="Gene3D" id="3.40.50.10680">
    <property type="entry name" value="CofD-like domains"/>
    <property type="match status" value="1"/>
</dbReference>
<dbReference type="UniPathway" id="UPA00071"/>
<dbReference type="GO" id="GO:0052645">
    <property type="term" value="P:F420-0 metabolic process"/>
    <property type="evidence" value="ECO:0007669"/>
    <property type="project" value="UniProtKB-UniRule"/>
</dbReference>
<dbReference type="HAMAP" id="MF_01257">
    <property type="entry name" value="CofD"/>
    <property type="match status" value="1"/>
</dbReference>
<organism evidence="4 5">
    <name type="scientific">Candidatus Methanoperedens nitratireducens</name>
    <dbReference type="NCBI Taxonomy" id="1392998"/>
    <lineage>
        <taxon>Archaea</taxon>
        <taxon>Methanobacteriati</taxon>
        <taxon>Methanobacteriota</taxon>
        <taxon>Stenosarchaea group</taxon>
        <taxon>Methanomicrobia</taxon>
        <taxon>Methanosarcinales</taxon>
        <taxon>ANME-2 cluster</taxon>
        <taxon>Candidatus Methanoperedentaceae</taxon>
        <taxon>Candidatus Methanoperedens</taxon>
    </lineage>
</organism>